<dbReference type="GeneID" id="54475285"/>
<gene>
    <name evidence="1" type="ORF">BDY17DRAFT_301669</name>
</gene>
<dbReference type="EMBL" id="MU001639">
    <property type="protein sequence ID" value="KAF2480393.1"/>
    <property type="molecule type" value="Genomic_DNA"/>
</dbReference>
<dbReference type="OrthoDB" id="2588474at2759"/>
<protein>
    <submittedName>
        <fullName evidence="1">L-asparaginase II</fullName>
    </submittedName>
</protein>
<dbReference type="PANTHER" id="PTHR42110:SF1">
    <property type="entry name" value="L-ASPARAGINASE, PUTATIVE (AFU_ORTHOLOGUE AFUA_3G11890)-RELATED"/>
    <property type="match status" value="1"/>
</dbReference>
<accession>A0A6A6PLQ2</accession>
<reference evidence="1" key="1">
    <citation type="journal article" date="2020" name="Stud. Mycol.">
        <title>101 Dothideomycetes genomes: a test case for predicting lifestyles and emergence of pathogens.</title>
        <authorList>
            <person name="Haridas S."/>
            <person name="Albert R."/>
            <person name="Binder M."/>
            <person name="Bloem J."/>
            <person name="Labutti K."/>
            <person name="Salamov A."/>
            <person name="Andreopoulos B."/>
            <person name="Baker S."/>
            <person name="Barry K."/>
            <person name="Bills G."/>
            <person name="Bluhm B."/>
            <person name="Cannon C."/>
            <person name="Castanera R."/>
            <person name="Culley D."/>
            <person name="Daum C."/>
            <person name="Ezra D."/>
            <person name="Gonzalez J."/>
            <person name="Henrissat B."/>
            <person name="Kuo A."/>
            <person name="Liang C."/>
            <person name="Lipzen A."/>
            <person name="Lutzoni F."/>
            <person name="Magnuson J."/>
            <person name="Mondo S."/>
            <person name="Nolan M."/>
            <person name="Ohm R."/>
            <person name="Pangilinan J."/>
            <person name="Park H.-J."/>
            <person name="Ramirez L."/>
            <person name="Alfaro M."/>
            <person name="Sun H."/>
            <person name="Tritt A."/>
            <person name="Yoshinaga Y."/>
            <person name="Zwiers L.-H."/>
            <person name="Turgeon B."/>
            <person name="Goodwin S."/>
            <person name="Spatafora J."/>
            <person name="Crous P."/>
            <person name="Grigoriev I."/>
        </authorList>
    </citation>
    <scope>NUCLEOTIDE SEQUENCE</scope>
    <source>
        <strain evidence="1">CBS 113389</strain>
    </source>
</reference>
<proteinExistence type="predicted"/>
<dbReference type="RefSeq" id="XP_033586963.1">
    <property type="nucleotide sequence ID" value="XM_033734283.1"/>
</dbReference>
<dbReference type="PANTHER" id="PTHR42110">
    <property type="entry name" value="L-ASPARAGINASE, PUTATIVE (AFU_ORTHOLOGUE AFUA_3G11890)-RELATED"/>
    <property type="match status" value="1"/>
</dbReference>
<dbReference type="AlphaFoldDB" id="A0A6A6PLQ2"/>
<sequence>MTYKVHDPDAIITDRNGIVENRHFIHVAVVDSTGRLLYTAGDPSRLTLIRSAAKPAQALAILETGCLEEYGFDEADLALICASHSSEDRHIARAKALMDSIGAVETDLQCGPHPANMPEIERLWAKREFTPTPMYNNCSGKHAGMLAGAKMIGAEFKDYHEPDHAIQLRVKQVVEDLCGEQRDTVKWGNDGCNLPAPALPLHLLGSMFAEFARAADVENHDGTNGTTSSSNHVQGCARVFRAMSSYPEMVAGEGRFCTALMRAYEGALFGKVGACACYGVGVRESERTRQLGAKGALGIALKIEDGNIDMGYAAVAEVLERLEIGSADTRKKLASFHKKEVLNTAGVVVGSVHYAFELRPTGA</sequence>
<evidence type="ECO:0000313" key="2">
    <source>
        <dbReference type="Proteomes" id="UP000799767"/>
    </source>
</evidence>
<keyword evidence="2" id="KW-1185">Reference proteome</keyword>
<dbReference type="Proteomes" id="UP000799767">
    <property type="component" value="Unassembled WGS sequence"/>
</dbReference>
<organism evidence="1 2">
    <name type="scientific">Neohortaea acidophila</name>
    <dbReference type="NCBI Taxonomy" id="245834"/>
    <lineage>
        <taxon>Eukaryota</taxon>
        <taxon>Fungi</taxon>
        <taxon>Dikarya</taxon>
        <taxon>Ascomycota</taxon>
        <taxon>Pezizomycotina</taxon>
        <taxon>Dothideomycetes</taxon>
        <taxon>Dothideomycetidae</taxon>
        <taxon>Mycosphaerellales</taxon>
        <taxon>Teratosphaeriaceae</taxon>
        <taxon>Neohortaea</taxon>
    </lineage>
</organism>
<dbReference type="InterPro" id="IPR010349">
    <property type="entry name" value="Asparaginase_II"/>
</dbReference>
<name>A0A6A6PLQ2_9PEZI</name>
<dbReference type="Pfam" id="PF06089">
    <property type="entry name" value="Asparaginase_II"/>
    <property type="match status" value="1"/>
</dbReference>
<evidence type="ECO:0000313" key="1">
    <source>
        <dbReference type="EMBL" id="KAF2480393.1"/>
    </source>
</evidence>